<dbReference type="InterPro" id="IPR009040">
    <property type="entry name" value="Ferritin-like_diiron"/>
</dbReference>
<keyword evidence="1 6" id="KW-0409">Iron storage</keyword>
<dbReference type="PANTHER" id="PTHR11431:SF127">
    <property type="entry name" value="BACTERIAL NON-HEME FERRITIN"/>
    <property type="match status" value="1"/>
</dbReference>
<dbReference type="InterPro" id="IPR008331">
    <property type="entry name" value="Ferritin_DPS_dom"/>
</dbReference>
<proteinExistence type="predicted"/>
<evidence type="ECO:0000256" key="5">
    <source>
        <dbReference type="PIRSR" id="PIRSR601519-1"/>
    </source>
</evidence>
<dbReference type="KEGG" id="caz:CARG_08190"/>
<dbReference type="eggNOG" id="COG1528">
    <property type="taxonomic scope" value="Bacteria"/>
</dbReference>
<dbReference type="GO" id="GO:0008199">
    <property type="term" value="F:ferric iron binding"/>
    <property type="evidence" value="ECO:0007669"/>
    <property type="project" value="InterPro"/>
</dbReference>
<feature type="binding site" evidence="5">
    <location>
        <position position="63"/>
    </location>
    <ligand>
        <name>Fe cation</name>
        <dbReference type="ChEBI" id="CHEBI:24875"/>
        <label>1</label>
    </ligand>
</feature>
<dbReference type="AlphaFoldDB" id="U3GZV8"/>
<dbReference type="Proteomes" id="UP000016943">
    <property type="component" value="Chromosome"/>
</dbReference>
<dbReference type="InterPro" id="IPR001519">
    <property type="entry name" value="Ferritin"/>
</dbReference>
<dbReference type="InterPro" id="IPR009078">
    <property type="entry name" value="Ferritin-like_SF"/>
</dbReference>
<organism evidence="8 9">
    <name type="scientific">Corynebacterium argentoratense DSM 44202</name>
    <dbReference type="NCBI Taxonomy" id="1348662"/>
    <lineage>
        <taxon>Bacteria</taxon>
        <taxon>Bacillati</taxon>
        <taxon>Actinomycetota</taxon>
        <taxon>Actinomycetes</taxon>
        <taxon>Mycobacteriales</taxon>
        <taxon>Corynebacteriaceae</taxon>
        <taxon>Corynebacterium</taxon>
    </lineage>
</organism>
<dbReference type="PROSITE" id="PS50905">
    <property type="entry name" value="FERRITIN_LIKE"/>
    <property type="match status" value="1"/>
</dbReference>
<keyword evidence="4 5" id="KW-0408">Iron</keyword>
<evidence type="ECO:0000256" key="2">
    <source>
        <dbReference type="ARBA" id="ARBA00022723"/>
    </source>
</evidence>
<name>U3GZV8_9CORY</name>
<evidence type="ECO:0000256" key="1">
    <source>
        <dbReference type="ARBA" id="ARBA00022434"/>
    </source>
</evidence>
<protein>
    <recommendedName>
        <fullName evidence="6">Ferritin</fullName>
    </recommendedName>
</protein>
<feature type="binding site" evidence="5">
    <location>
        <position position="30"/>
    </location>
    <ligand>
        <name>Fe cation</name>
        <dbReference type="ChEBI" id="CHEBI:24875"/>
        <label>1</label>
    </ligand>
</feature>
<reference evidence="8 9" key="1">
    <citation type="journal article" date="2013" name="Genome Announc.">
        <title>Whole-Genome Sequence of the Clinical Strain Corynebacterium argentoratense DSM 44202, Isolated from a Human Throat Specimen.</title>
        <authorList>
            <person name="Bomholt C."/>
            <person name="Glaub A."/>
            <person name="Gravermann K."/>
            <person name="Albersmeier A."/>
            <person name="Brinkrolf K."/>
            <person name="Ruckert C."/>
            <person name="Tauch A."/>
        </authorList>
    </citation>
    <scope>NUCLEOTIDE SEQUENCE [LARGE SCALE GENOMIC DNA]</scope>
    <source>
        <strain evidence="8">DSM 44202</strain>
    </source>
</reference>
<evidence type="ECO:0000313" key="9">
    <source>
        <dbReference type="Proteomes" id="UP000016943"/>
    </source>
</evidence>
<keyword evidence="9" id="KW-1185">Reference proteome</keyword>
<keyword evidence="3" id="KW-0560">Oxidoreductase</keyword>
<dbReference type="GO" id="GO:0005829">
    <property type="term" value="C:cytosol"/>
    <property type="evidence" value="ECO:0007669"/>
    <property type="project" value="TreeGrafter"/>
</dbReference>
<dbReference type="PANTHER" id="PTHR11431">
    <property type="entry name" value="FERRITIN"/>
    <property type="match status" value="1"/>
</dbReference>
<dbReference type="Pfam" id="PF00210">
    <property type="entry name" value="Ferritin"/>
    <property type="match status" value="1"/>
</dbReference>
<dbReference type="EMBL" id="CP006365">
    <property type="protein sequence ID" value="AGU15752.1"/>
    <property type="molecule type" value="Genomic_DNA"/>
</dbReference>
<dbReference type="Gene3D" id="1.20.1260.10">
    <property type="match status" value="1"/>
</dbReference>
<dbReference type="CDD" id="cd01055">
    <property type="entry name" value="Nonheme_Ferritin"/>
    <property type="match status" value="1"/>
</dbReference>
<feature type="binding site" evidence="5">
    <location>
        <position position="140"/>
    </location>
    <ligand>
        <name>Fe cation</name>
        <dbReference type="ChEBI" id="CHEBI:24875"/>
        <label>1</label>
    </ligand>
</feature>
<feature type="binding site" evidence="5">
    <location>
        <position position="66"/>
    </location>
    <ligand>
        <name>Fe cation</name>
        <dbReference type="ChEBI" id="CHEBI:24875"/>
        <label>1</label>
    </ligand>
</feature>
<dbReference type="SUPFAM" id="SSF47240">
    <property type="entry name" value="Ferritin-like"/>
    <property type="match status" value="1"/>
</dbReference>
<dbReference type="PATRIC" id="fig|1348662.3.peg.1621"/>
<evidence type="ECO:0000313" key="8">
    <source>
        <dbReference type="EMBL" id="AGU15752.1"/>
    </source>
</evidence>
<dbReference type="HOGENOM" id="CLU_065681_1_2_11"/>
<feature type="binding site" evidence="5">
    <location>
        <position position="107"/>
    </location>
    <ligand>
        <name>Fe cation</name>
        <dbReference type="ChEBI" id="CHEBI:24875"/>
        <label>1</label>
    </ligand>
</feature>
<accession>U3GZV8</accession>
<evidence type="ECO:0000256" key="4">
    <source>
        <dbReference type="ARBA" id="ARBA00023004"/>
    </source>
</evidence>
<evidence type="ECO:0000259" key="7">
    <source>
        <dbReference type="PROSITE" id="PS50905"/>
    </source>
</evidence>
<dbReference type="GO" id="GO:0008198">
    <property type="term" value="F:ferrous iron binding"/>
    <property type="evidence" value="ECO:0007669"/>
    <property type="project" value="TreeGrafter"/>
</dbReference>
<evidence type="ECO:0000256" key="6">
    <source>
        <dbReference type="RuleBase" id="RU361145"/>
    </source>
</evidence>
<dbReference type="InterPro" id="IPR012347">
    <property type="entry name" value="Ferritin-like"/>
</dbReference>
<evidence type="ECO:0000256" key="3">
    <source>
        <dbReference type="ARBA" id="ARBA00023002"/>
    </source>
</evidence>
<sequence>MRAAQTLATLVLMQLNDTLAKAMNNQVTAEYEASMIYRQLSFILDDLGLVGMRDWMALQAEEELGHAQMFADHMLARDVVPQIGSISVPELSVTSAVEAFEASLAHEVKISGMIRDLAKLAQDGGDFDSRPLLDGFLAEQIEEESTVKEILDRLRLIGEDGSGLLRIDAELGSRDGDDN</sequence>
<gene>
    <name evidence="8" type="ORF">CARG_08190</name>
</gene>
<dbReference type="STRING" id="1348662.CARG_08190"/>
<dbReference type="GO" id="GO:0004322">
    <property type="term" value="F:ferroxidase activity"/>
    <property type="evidence" value="ECO:0007669"/>
    <property type="project" value="TreeGrafter"/>
</dbReference>
<feature type="domain" description="Ferritin-like diiron" evidence="7">
    <location>
        <begin position="13"/>
        <end position="158"/>
    </location>
</feature>
<dbReference type="InterPro" id="IPR041719">
    <property type="entry name" value="Ferritin_prok"/>
</dbReference>
<dbReference type="GO" id="GO:0006879">
    <property type="term" value="P:intracellular iron ion homeostasis"/>
    <property type="evidence" value="ECO:0007669"/>
    <property type="project" value="UniProtKB-KW"/>
</dbReference>
<keyword evidence="2 5" id="KW-0479">Metal-binding</keyword>
<dbReference type="GO" id="GO:0006826">
    <property type="term" value="P:iron ion transport"/>
    <property type="evidence" value="ECO:0007669"/>
    <property type="project" value="InterPro"/>
</dbReference>